<protein>
    <submittedName>
        <fullName evidence="3">DUF1343 domain-containing protein</fullName>
    </submittedName>
</protein>
<dbReference type="Gene3D" id="3.40.50.12170">
    <property type="entry name" value="Uncharacterised protein PF07075, DUF1343"/>
    <property type="match status" value="1"/>
</dbReference>
<dbReference type="InterPro" id="IPR048502">
    <property type="entry name" value="NamZ_N"/>
</dbReference>
<dbReference type="InterPro" id="IPR048503">
    <property type="entry name" value="NamZ_C"/>
</dbReference>
<proteinExistence type="predicted"/>
<dbReference type="AlphaFoldDB" id="A0A937A2J0"/>
<dbReference type="InterPro" id="IPR008302">
    <property type="entry name" value="NamZ"/>
</dbReference>
<dbReference type="Pfam" id="PF07075">
    <property type="entry name" value="NamZ_N"/>
    <property type="match status" value="1"/>
</dbReference>
<name>A0A937A2J0_9FLAO</name>
<organism evidence="3 4">
    <name type="scientific">Aquimarina mytili</name>
    <dbReference type="NCBI Taxonomy" id="874423"/>
    <lineage>
        <taxon>Bacteria</taxon>
        <taxon>Pseudomonadati</taxon>
        <taxon>Bacteroidota</taxon>
        <taxon>Flavobacteriia</taxon>
        <taxon>Flavobacteriales</taxon>
        <taxon>Flavobacteriaceae</taxon>
        <taxon>Aquimarina</taxon>
    </lineage>
</organism>
<evidence type="ECO:0000313" key="3">
    <source>
        <dbReference type="EMBL" id="MBL0685696.1"/>
    </source>
</evidence>
<reference evidence="3" key="1">
    <citation type="submission" date="2021-01" db="EMBL/GenBank/DDBJ databases">
        <authorList>
            <person name="Zhong Y.L."/>
        </authorList>
    </citation>
    <scope>NUCLEOTIDE SEQUENCE</scope>
    <source>
        <strain evidence="3">KCTC 23302</strain>
    </source>
</reference>
<feature type="domain" description="Peptidoglycan beta-N-acetylmuramidase NamZ N-terminal" evidence="1">
    <location>
        <begin position="107"/>
        <end position="295"/>
    </location>
</feature>
<dbReference type="RefSeq" id="WP_201924038.1">
    <property type="nucleotide sequence ID" value="NZ_BAABAX010000026.1"/>
</dbReference>
<dbReference type="PIRSF" id="PIRSF016719">
    <property type="entry name" value="UCP016719"/>
    <property type="match status" value="1"/>
</dbReference>
<dbReference type="PROSITE" id="PS51257">
    <property type="entry name" value="PROKAR_LIPOPROTEIN"/>
    <property type="match status" value="1"/>
</dbReference>
<comment type="caution">
    <text evidence="3">The sequence shown here is derived from an EMBL/GenBank/DDBJ whole genome shotgun (WGS) entry which is preliminary data.</text>
</comment>
<dbReference type="EMBL" id="JAERQJ010000011">
    <property type="protein sequence ID" value="MBL0685696.1"/>
    <property type="molecule type" value="Genomic_DNA"/>
</dbReference>
<dbReference type="Pfam" id="PF20732">
    <property type="entry name" value="NamZ_C"/>
    <property type="match status" value="1"/>
</dbReference>
<dbReference type="PANTHER" id="PTHR42915:SF1">
    <property type="entry name" value="PEPTIDOGLYCAN BETA-N-ACETYLMURAMIDASE NAMZ"/>
    <property type="match status" value="1"/>
</dbReference>
<gene>
    <name evidence="3" type="ORF">JJQ60_19345</name>
</gene>
<evidence type="ECO:0000259" key="2">
    <source>
        <dbReference type="Pfam" id="PF20732"/>
    </source>
</evidence>
<dbReference type="Proteomes" id="UP000651057">
    <property type="component" value="Unassembled WGS sequence"/>
</dbReference>
<accession>A0A937A2J0</accession>
<sequence>MVFIRNAFKNTFLFFCTVLISCGSGTKLSSQTSPTDSTNIKIDTNIVKKTTEITKPIIVGANQTERYLPVLENKKVAIVGNQTSVIFKYPNLSPLLENVGEIQPSTLPQYTHIVDSLLSRGVNILKVFAPEHGFRGKADAGELVADGKDIKTGLPIISLYGKNKKPSKETLTGLDIVVFDIQDVGVRFYTYISTLHYVMQACAENNIPMLILDRPNPNAHYIDGPTLEPEHSSFLGVHPIPLVHAMTIGEYAQMVNGEKWLGEGLTCDIKIIPVQNYTHTTSYSLPIRPSPNLPNDISINLYPSLGFFEGTTINAGRGTETQFQIFGSPDLTIEKYDYAYIPQPNFGAKYPKHQGEVCYGKNLQKTPNLNAINLEWLVYAYKNSNNKEKFFNTKSFTLHAGTKKLQQQIQEGWSITQIKKSWREDLIKYAKKRKQYLLYK</sequence>
<keyword evidence="4" id="KW-1185">Reference proteome</keyword>
<dbReference type="PANTHER" id="PTHR42915">
    <property type="entry name" value="HYPOTHETICAL 460 KDA PROTEIN IN FEUA-SIGW INTERGENIC REGION [PRECURSOR]"/>
    <property type="match status" value="1"/>
</dbReference>
<dbReference type="Gene3D" id="3.90.1150.140">
    <property type="match status" value="1"/>
</dbReference>
<evidence type="ECO:0000313" key="4">
    <source>
        <dbReference type="Proteomes" id="UP000651057"/>
    </source>
</evidence>
<evidence type="ECO:0000259" key="1">
    <source>
        <dbReference type="Pfam" id="PF07075"/>
    </source>
</evidence>
<feature type="domain" description="Peptidoglycan beta-N-acetylmuramidase NamZ C-terminal" evidence="2">
    <location>
        <begin position="301"/>
        <end position="439"/>
    </location>
</feature>
<dbReference type="GO" id="GO:0033922">
    <property type="term" value="F:peptidoglycan beta-N-acetylmuramidase activity"/>
    <property type="evidence" value="ECO:0007669"/>
    <property type="project" value="InterPro"/>
</dbReference>